<evidence type="ECO:0000256" key="1">
    <source>
        <dbReference type="SAM" id="MobiDB-lite"/>
    </source>
</evidence>
<organism evidence="2">
    <name type="scientific">Arion vulgaris</name>
    <dbReference type="NCBI Taxonomy" id="1028688"/>
    <lineage>
        <taxon>Eukaryota</taxon>
        <taxon>Metazoa</taxon>
        <taxon>Spiralia</taxon>
        <taxon>Lophotrochozoa</taxon>
        <taxon>Mollusca</taxon>
        <taxon>Gastropoda</taxon>
        <taxon>Heterobranchia</taxon>
        <taxon>Euthyneura</taxon>
        <taxon>Panpulmonata</taxon>
        <taxon>Eupulmonata</taxon>
        <taxon>Stylommatophora</taxon>
        <taxon>Helicina</taxon>
        <taxon>Arionoidea</taxon>
        <taxon>Arionidae</taxon>
        <taxon>Arion</taxon>
    </lineage>
</organism>
<sequence length="118" mass="13045">KDLPSAIVRYPPPVTGLPLPPSQYSHPPSFPFGINQFESSLFARTDPNDQRPVGDIHHFLLQSSTQQHTGDDSLPHLMLRSTDNNHQKTAHSGPNMDQHIITKVSSPVSVSNNHPKPD</sequence>
<feature type="non-terminal residue" evidence="2">
    <location>
        <position position="118"/>
    </location>
</feature>
<evidence type="ECO:0000313" key="2">
    <source>
        <dbReference type="EMBL" id="CEK54624.1"/>
    </source>
</evidence>
<accession>A0A0B6YEM5</accession>
<reference evidence="2" key="1">
    <citation type="submission" date="2014-12" db="EMBL/GenBank/DDBJ databases">
        <title>Insight into the proteome of Arion vulgaris.</title>
        <authorList>
            <person name="Aradska J."/>
            <person name="Bulat T."/>
            <person name="Smidak R."/>
            <person name="Sarate P."/>
            <person name="Gangsoo J."/>
            <person name="Sialana F."/>
            <person name="Bilban M."/>
            <person name="Lubec G."/>
        </authorList>
    </citation>
    <scope>NUCLEOTIDE SEQUENCE</scope>
    <source>
        <tissue evidence="2">Skin</tissue>
    </source>
</reference>
<dbReference type="EMBL" id="HACG01007759">
    <property type="protein sequence ID" value="CEK54624.1"/>
    <property type="molecule type" value="Transcribed_RNA"/>
</dbReference>
<gene>
    <name evidence="2" type="primary">ORF23286</name>
</gene>
<dbReference type="AlphaFoldDB" id="A0A0B6YEM5"/>
<proteinExistence type="predicted"/>
<feature type="region of interest" description="Disordered" evidence="1">
    <location>
        <begin position="62"/>
        <end position="118"/>
    </location>
</feature>
<protein>
    <submittedName>
        <fullName evidence="2">Uncharacterized protein</fullName>
    </submittedName>
</protein>
<feature type="non-terminal residue" evidence="2">
    <location>
        <position position="1"/>
    </location>
</feature>
<name>A0A0B6YEM5_9EUPU</name>